<dbReference type="GO" id="GO:0003924">
    <property type="term" value="F:GTPase activity"/>
    <property type="evidence" value="ECO:0007669"/>
    <property type="project" value="InterPro"/>
</dbReference>
<dbReference type="InterPro" id="IPR020849">
    <property type="entry name" value="Small_GTPase_Ras-type"/>
</dbReference>
<dbReference type="OrthoDB" id="25818at2759"/>
<dbReference type="InterPro" id="IPR005225">
    <property type="entry name" value="Small_GTP-bd"/>
</dbReference>
<dbReference type="SMART" id="SM00175">
    <property type="entry name" value="RAB"/>
    <property type="match status" value="1"/>
</dbReference>
<sequence length="213" mass="23750">MPQSKSRKIAILGYRSVGKSSLTIQFVEGQFVDSYDPTIENTFTKLITVNGQEYHLQLVDTAGQVMCGKSLGTDCLLCYMKTSTQMELFFLPQDEYSIFPQTYSIDINGYILVYSVTSIKSFEVIKVIHGKLLDMVGKVQIPIMLVGNKKDLHMERVISYEEGKALAESWNAAFLESSAKENQTAVDVFRRIILEAEKIDGAASQGKSSCSVM</sequence>
<dbReference type="PROSITE" id="PS51421">
    <property type="entry name" value="RAS"/>
    <property type="match status" value="1"/>
</dbReference>
<dbReference type="Proteomes" id="UP000261680">
    <property type="component" value="Unplaced"/>
</dbReference>
<dbReference type="SMART" id="SM00174">
    <property type="entry name" value="RHO"/>
    <property type="match status" value="1"/>
</dbReference>
<dbReference type="NCBIfam" id="TIGR00231">
    <property type="entry name" value="small_GTP"/>
    <property type="match status" value="1"/>
</dbReference>
<evidence type="ECO:0000256" key="1">
    <source>
        <dbReference type="ARBA" id="ARBA00022741"/>
    </source>
</evidence>
<dbReference type="SMART" id="SM00173">
    <property type="entry name" value="RAS"/>
    <property type="match status" value="1"/>
</dbReference>
<gene>
    <name evidence="4" type="primary">RHEB</name>
</gene>
<dbReference type="PROSITE" id="PS51419">
    <property type="entry name" value="RAB"/>
    <property type="match status" value="1"/>
</dbReference>
<dbReference type="CDD" id="cd04137">
    <property type="entry name" value="RheB"/>
    <property type="match status" value="1"/>
</dbReference>
<keyword evidence="1" id="KW-0547">Nucleotide-binding</keyword>
<dbReference type="RefSeq" id="XP_040499715.1">
    <property type="nucleotide sequence ID" value="XM_040643781.1"/>
</dbReference>
<evidence type="ECO:0000256" key="2">
    <source>
        <dbReference type="ARBA" id="ARBA00023134"/>
    </source>
</evidence>
<dbReference type="CTD" id="6009"/>
<accession>A0A8M1GX17</accession>
<dbReference type="PROSITE" id="PS51420">
    <property type="entry name" value="RHO"/>
    <property type="match status" value="1"/>
</dbReference>
<dbReference type="Pfam" id="PF00071">
    <property type="entry name" value="Ras"/>
    <property type="match status" value="2"/>
</dbReference>
<name>A0A8M1GX17_URSMA</name>
<dbReference type="KEGG" id="umr:103660943"/>
<dbReference type="GO" id="GO:0005525">
    <property type="term" value="F:GTP binding"/>
    <property type="evidence" value="ECO:0007669"/>
    <property type="project" value="UniProtKB-KW"/>
</dbReference>
<dbReference type="SUPFAM" id="SSF52540">
    <property type="entry name" value="P-loop containing nucleoside triphosphate hydrolases"/>
    <property type="match status" value="1"/>
</dbReference>
<dbReference type="GO" id="GO:0007165">
    <property type="term" value="P:signal transduction"/>
    <property type="evidence" value="ECO:0007669"/>
    <property type="project" value="InterPro"/>
</dbReference>
<dbReference type="InterPro" id="IPR001806">
    <property type="entry name" value="Small_GTPase"/>
</dbReference>
<reference evidence="4" key="1">
    <citation type="submission" date="2025-08" db="UniProtKB">
        <authorList>
            <consortium name="RefSeq"/>
        </authorList>
    </citation>
    <scope>IDENTIFICATION</scope>
    <source>
        <tissue evidence="4">Whole blood</tissue>
    </source>
</reference>
<evidence type="ECO:0000313" key="3">
    <source>
        <dbReference type="Proteomes" id="UP000261680"/>
    </source>
</evidence>
<keyword evidence="2" id="KW-0342">GTP-binding</keyword>
<evidence type="ECO:0000313" key="4">
    <source>
        <dbReference type="RefSeq" id="XP_040499715.1"/>
    </source>
</evidence>
<dbReference type="GeneID" id="103660943"/>
<dbReference type="PRINTS" id="PR00449">
    <property type="entry name" value="RASTRNSFRMNG"/>
</dbReference>
<protein>
    <submittedName>
        <fullName evidence="4">GTP-binding protein Rheb isoform X1</fullName>
    </submittedName>
</protein>
<dbReference type="PANTHER" id="PTHR24070">
    <property type="entry name" value="RAS, DI-RAS, AND RHEB FAMILY MEMBERS OF SMALL GTPASE SUPERFAMILY"/>
    <property type="match status" value="1"/>
</dbReference>
<dbReference type="AlphaFoldDB" id="A0A8M1GX17"/>
<organism evidence="3 4">
    <name type="scientific">Ursus maritimus</name>
    <name type="common">Polar bear</name>
    <name type="synonym">Thalarctos maritimus</name>
    <dbReference type="NCBI Taxonomy" id="29073"/>
    <lineage>
        <taxon>Eukaryota</taxon>
        <taxon>Metazoa</taxon>
        <taxon>Chordata</taxon>
        <taxon>Craniata</taxon>
        <taxon>Vertebrata</taxon>
        <taxon>Euteleostomi</taxon>
        <taxon>Mammalia</taxon>
        <taxon>Eutheria</taxon>
        <taxon>Laurasiatheria</taxon>
        <taxon>Carnivora</taxon>
        <taxon>Caniformia</taxon>
        <taxon>Ursidae</taxon>
        <taxon>Ursus</taxon>
    </lineage>
</organism>
<proteinExistence type="predicted"/>
<dbReference type="InterPro" id="IPR027417">
    <property type="entry name" value="P-loop_NTPase"/>
</dbReference>
<keyword evidence="3" id="KW-1185">Reference proteome</keyword>
<dbReference type="Gene3D" id="3.40.50.300">
    <property type="entry name" value="P-loop containing nucleotide triphosphate hydrolases"/>
    <property type="match status" value="1"/>
</dbReference>
<dbReference type="GO" id="GO:0016020">
    <property type="term" value="C:membrane"/>
    <property type="evidence" value="ECO:0007669"/>
    <property type="project" value="InterPro"/>
</dbReference>